<evidence type="ECO:0000256" key="6">
    <source>
        <dbReference type="ARBA" id="ARBA00022679"/>
    </source>
</evidence>
<keyword evidence="12" id="KW-1185">Reference proteome</keyword>
<dbReference type="Pfam" id="PF00590">
    <property type="entry name" value="TP_methylase"/>
    <property type="match status" value="1"/>
</dbReference>
<evidence type="ECO:0000256" key="8">
    <source>
        <dbReference type="ARBA" id="ARBA00048752"/>
    </source>
</evidence>
<evidence type="ECO:0000256" key="3">
    <source>
        <dbReference type="ARBA" id="ARBA00006729"/>
    </source>
</evidence>
<dbReference type="Gene3D" id="3.40.1010.10">
    <property type="entry name" value="Cobalt-precorrin-4 Transmethylase, Domain 1"/>
    <property type="match status" value="1"/>
</dbReference>
<dbReference type="NCBIfam" id="TIGR00522">
    <property type="entry name" value="dph5"/>
    <property type="match status" value="1"/>
</dbReference>
<feature type="binding site" evidence="9">
    <location>
        <position position="84"/>
    </location>
    <ligand>
        <name>S-adenosyl-L-methionine</name>
        <dbReference type="ChEBI" id="CHEBI:59789"/>
    </ligand>
</feature>
<comment type="catalytic activity">
    <reaction evidence="8">
        <text>2-[(3S)-amino-3-carboxypropyl]-L-histidyl-[translation elongation factor 2] + 4 S-adenosyl-L-methionine = diphthine methyl ester-[translation elongation factor 2] + 4 S-adenosyl-L-homocysteine + 3 H(+)</text>
        <dbReference type="Rhea" id="RHEA:42652"/>
        <dbReference type="Rhea" id="RHEA-COMP:9749"/>
        <dbReference type="Rhea" id="RHEA-COMP:10173"/>
        <dbReference type="ChEBI" id="CHEBI:15378"/>
        <dbReference type="ChEBI" id="CHEBI:57856"/>
        <dbReference type="ChEBI" id="CHEBI:59789"/>
        <dbReference type="ChEBI" id="CHEBI:73995"/>
        <dbReference type="ChEBI" id="CHEBI:79005"/>
        <dbReference type="EC" id="2.1.1.314"/>
    </reaction>
</comment>
<dbReference type="InterPro" id="IPR014777">
    <property type="entry name" value="4pyrrole_Mease_sub1"/>
</dbReference>
<feature type="binding site" evidence="9">
    <location>
        <position position="250"/>
    </location>
    <ligand>
        <name>S-adenosyl-L-methionine</name>
        <dbReference type="ChEBI" id="CHEBI:59789"/>
    </ligand>
</feature>
<comment type="caution">
    <text evidence="11">The sequence shown here is derived from an EMBL/GenBank/DDBJ whole genome shotgun (WGS) entry which is preliminary data.</text>
</comment>
<dbReference type="FunFam" id="3.30.950.10:FF:000004">
    <property type="entry name" value="Diphthine synthase putative"/>
    <property type="match status" value="1"/>
</dbReference>
<comment type="pathway">
    <text evidence="2">Protein modification; peptidyl-diphthamide biosynthesis.</text>
</comment>
<evidence type="ECO:0000259" key="10">
    <source>
        <dbReference type="Pfam" id="PF00590"/>
    </source>
</evidence>
<dbReference type="Proteomes" id="UP001159428">
    <property type="component" value="Unassembled WGS sequence"/>
</dbReference>
<evidence type="ECO:0000256" key="2">
    <source>
        <dbReference type="ARBA" id="ARBA00005156"/>
    </source>
</evidence>
<dbReference type="InterPro" id="IPR004551">
    <property type="entry name" value="Dphthn_synthase"/>
</dbReference>
<dbReference type="InterPro" id="IPR035996">
    <property type="entry name" value="4pyrrol_Methylase_sf"/>
</dbReference>
<sequence length="279" mass="31121">MLYLVGLGLGDAKDITVKGLEIVKKADHVFLEAYTSILCVGKEVLEEFYGCKIQLADRETVEQNSDLILEHAKEKDVAFLVVGDPFGATTHTDLVLRAHQMGIQYQVIHNASIMNAVGCCGLQLYNFGETVSIVLWTDNWKPDSFYDKIASNRKQGLHTLCLLDIKVKEQSLENLMRGRKVYEPPRYMSVNEAVSQLLDVVRNRDLQGEPPAYTDDTIAVGVARVGSANQQIVCSSMKELLSHDLGPPLHSLIIPGHLHFIEKDMLRIFALNQAILDES</sequence>
<reference evidence="11 12" key="1">
    <citation type="submission" date="2022-05" db="EMBL/GenBank/DDBJ databases">
        <authorList>
            <consortium name="Genoscope - CEA"/>
            <person name="William W."/>
        </authorList>
    </citation>
    <scope>NUCLEOTIDE SEQUENCE [LARGE SCALE GENOMIC DNA]</scope>
</reference>
<evidence type="ECO:0000256" key="1">
    <source>
        <dbReference type="ARBA" id="ARBA00004006"/>
    </source>
</evidence>
<evidence type="ECO:0000256" key="7">
    <source>
        <dbReference type="ARBA" id="ARBA00022691"/>
    </source>
</evidence>
<dbReference type="HAMAP" id="MF_01084">
    <property type="entry name" value="Diphthine_synth"/>
    <property type="match status" value="1"/>
</dbReference>
<dbReference type="GO" id="GO:0032259">
    <property type="term" value="P:methylation"/>
    <property type="evidence" value="ECO:0007669"/>
    <property type="project" value="UniProtKB-KW"/>
</dbReference>
<feature type="binding site" evidence="9">
    <location>
        <position position="163"/>
    </location>
    <ligand>
        <name>S-adenosyl-L-methionine</name>
        <dbReference type="ChEBI" id="CHEBI:59789"/>
    </ligand>
</feature>
<dbReference type="GO" id="GO:0141133">
    <property type="term" value="F:diphthine methyl ester synthase activity"/>
    <property type="evidence" value="ECO:0007669"/>
    <property type="project" value="UniProtKB-EC"/>
</dbReference>
<dbReference type="PANTHER" id="PTHR10882">
    <property type="entry name" value="DIPHTHINE SYNTHASE"/>
    <property type="match status" value="1"/>
</dbReference>
<keyword evidence="7 9" id="KW-0949">S-adenosyl-L-methionine</keyword>
<comment type="function">
    <text evidence="1">S-adenosyl-L-methionine-dependent methyltransferase that catalyzes four methylations of the modified target histidine residue in translation elongation factor 2 (EF-2), to form an intermediate called diphthine methyl ester. The four successive methylation reactions represent the second step of diphthamide biosynthesis.</text>
</comment>
<comment type="similarity">
    <text evidence="3">Belongs to the diphthine synthase family.</text>
</comment>
<dbReference type="PANTHER" id="PTHR10882:SF0">
    <property type="entry name" value="DIPHTHINE METHYL ESTER SYNTHASE"/>
    <property type="match status" value="1"/>
</dbReference>
<gene>
    <name evidence="11" type="ORF">PMEA_00006786</name>
</gene>
<feature type="binding site" evidence="9">
    <location>
        <position position="9"/>
    </location>
    <ligand>
        <name>S-adenosyl-L-methionine</name>
        <dbReference type="ChEBI" id="CHEBI:59789"/>
    </ligand>
</feature>
<evidence type="ECO:0000256" key="9">
    <source>
        <dbReference type="PIRSR" id="PIRSR036432-1"/>
    </source>
</evidence>
<keyword evidence="6" id="KW-0808">Transferase</keyword>
<feature type="binding site" evidence="9">
    <location>
        <begin position="112"/>
        <end position="113"/>
    </location>
    <ligand>
        <name>S-adenosyl-L-methionine</name>
        <dbReference type="ChEBI" id="CHEBI:59789"/>
    </ligand>
</feature>
<dbReference type="Gene3D" id="3.30.950.10">
    <property type="entry name" value="Methyltransferase, Cobalt-precorrin-4 Transmethylase, Domain 2"/>
    <property type="match status" value="1"/>
</dbReference>
<dbReference type="EMBL" id="CALNXJ010000015">
    <property type="protein sequence ID" value="CAH3115825.1"/>
    <property type="molecule type" value="Genomic_DNA"/>
</dbReference>
<dbReference type="AlphaFoldDB" id="A0AAU9WID9"/>
<dbReference type="InterPro" id="IPR000878">
    <property type="entry name" value="4pyrrol_Mease"/>
</dbReference>
<dbReference type="EC" id="2.1.1.314" evidence="4"/>
<dbReference type="FunFam" id="3.40.1010.10:FF:000004">
    <property type="entry name" value="Putative diphthine synthase"/>
    <property type="match status" value="1"/>
</dbReference>
<evidence type="ECO:0000313" key="12">
    <source>
        <dbReference type="Proteomes" id="UP001159428"/>
    </source>
</evidence>
<dbReference type="SUPFAM" id="SSF53790">
    <property type="entry name" value="Tetrapyrrole methylase"/>
    <property type="match status" value="1"/>
</dbReference>
<dbReference type="PIRSF" id="PIRSF036432">
    <property type="entry name" value="Diphthine_synth"/>
    <property type="match status" value="1"/>
</dbReference>
<accession>A0AAU9WID9</accession>
<organism evidence="11 12">
    <name type="scientific">Pocillopora meandrina</name>
    <dbReference type="NCBI Taxonomy" id="46732"/>
    <lineage>
        <taxon>Eukaryota</taxon>
        <taxon>Metazoa</taxon>
        <taxon>Cnidaria</taxon>
        <taxon>Anthozoa</taxon>
        <taxon>Hexacorallia</taxon>
        <taxon>Scleractinia</taxon>
        <taxon>Astrocoeniina</taxon>
        <taxon>Pocilloporidae</taxon>
        <taxon>Pocillopora</taxon>
    </lineage>
</organism>
<keyword evidence="5" id="KW-0489">Methyltransferase</keyword>
<feature type="domain" description="Tetrapyrrole methylase" evidence="10">
    <location>
        <begin position="1"/>
        <end position="239"/>
    </location>
</feature>
<proteinExistence type="inferred from homology"/>
<dbReference type="GO" id="GO:0017183">
    <property type="term" value="P:protein histidyl modification to diphthamide"/>
    <property type="evidence" value="ECO:0007669"/>
    <property type="project" value="InterPro"/>
</dbReference>
<evidence type="ECO:0000256" key="4">
    <source>
        <dbReference type="ARBA" id="ARBA00011927"/>
    </source>
</evidence>
<feature type="binding site" evidence="9">
    <location>
        <position position="225"/>
    </location>
    <ligand>
        <name>S-adenosyl-L-methionine</name>
        <dbReference type="ChEBI" id="CHEBI:59789"/>
    </ligand>
</feature>
<dbReference type="InterPro" id="IPR014776">
    <property type="entry name" value="4pyrrole_Mease_sub2"/>
</dbReference>
<evidence type="ECO:0000313" key="11">
    <source>
        <dbReference type="EMBL" id="CAH3115825.1"/>
    </source>
</evidence>
<name>A0AAU9WID9_9CNID</name>
<dbReference type="CDD" id="cd11647">
    <property type="entry name" value="DHP5_DphB"/>
    <property type="match status" value="1"/>
</dbReference>
<evidence type="ECO:0000256" key="5">
    <source>
        <dbReference type="ARBA" id="ARBA00022603"/>
    </source>
</evidence>
<feature type="binding site" evidence="9">
    <location>
        <position position="87"/>
    </location>
    <ligand>
        <name>S-adenosyl-L-methionine</name>
        <dbReference type="ChEBI" id="CHEBI:59789"/>
    </ligand>
</feature>
<protein>
    <recommendedName>
        <fullName evidence="4">diphthine methyl ester synthase</fullName>
        <ecNumber evidence="4">2.1.1.314</ecNumber>
    </recommendedName>
</protein>